<dbReference type="InterPro" id="IPR050312">
    <property type="entry name" value="IolE/XylAMocC-like"/>
</dbReference>
<organism evidence="3 4">
    <name type="scientific">Microbacterium radiodurans</name>
    <dbReference type="NCBI Taxonomy" id="661398"/>
    <lineage>
        <taxon>Bacteria</taxon>
        <taxon>Bacillati</taxon>
        <taxon>Actinomycetota</taxon>
        <taxon>Actinomycetes</taxon>
        <taxon>Micrococcales</taxon>
        <taxon>Microbacteriaceae</taxon>
        <taxon>Microbacterium</taxon>
    </lineage>
</organism>
<evidence type="ECO:0000313" key="3">
    <source>
        <dbReference type="EMBL" id="KAA9086865.1"/>
    </source>
</evidence>
<keyword evidence="4" id="KW-1185">Reference proteome</keyword>
<protein>
    <submittedName>
        <fullName evidence="3">Sugar phosphate isomerase/epimerase</fullName>
    </submittedName>
</protein>
<dbReference type="RefSeq" id="WP_150419034.1">
    <property type="nucleotide sequence ID" value="NZ_VYRZ01000002.1"/>
</dbReference>
<accession>A0A5J5IQZ0</accession>
<dbReference type="Proteomes" id="UP000327039">
    <property type="component" value="Unassembled WGS sequence"/>
</dbReference>
<evidence type="ECO:0000256" key="1">
    <source>
        <dbReference type="ARBA" id="ARBA00023277"/>
    </source>
</evidence>
<keyword evidence="3" id="KW-0413">Isomerase</keyword>
<dbReference type="PANTHER" id="PTHR12110">
    <property type="entry name" value="HYDROXYPYRUVATE ISOMERASE"/>
    <property type="match status" value="1"/>
</dbReference>
<dbReference type="InterPro" id="IPR036237">
    <property type="entry name" value="Xyl_isomerase-like_sf"/>
</dbReference>
<dbReference type="SUPFAM" id="SSF51658">
    <property type="entry name" value="Xylose isomerase-like"/>
    <property type="match status" value="1"/>
</dbReference>
<dbReference type="OrthoDB" id="9779184at2"/>
<dbReference type="AlphaFoldDB" id="A0A5J5IQZ0"/>
<dbReference type="EMBL" id="VYRZ01000002">
    <property type="protein sequence ID" value="KAA9086865.1"/>
    <property type="molecule type" value="Genomic_DNA"/>
</dbReference>
<dbReference type="Gene3D" id="3.20.20.150">
    <property type="entry name" value="Divalent-metal-dependent TIM barrel enzymes"/>
    <property type="match status" value="1"/>
</dbReference>
<dbReference type="Pfam" id="PF01261">
    <property type="entry name" value="AP_endonuc_2"/>
    <property type="match status" value="1"/>
</dbReference>
<reference evidence="4" key="1">
    <citation type="submission" date="2019-09" db="EMBL/GenBank/DDBJ databases">
        <title>Mumia zhuanghuii sp. nov. isolated from the intestinal contents of plateau pika (Ochotona curzoniae) in the Qinghai-Tibet plateau of China.</title>
        <authorList>
            <person name="Tian Z."/>
        </authorList>
    </citation>
    <scope>NUCLEOTIDE SEQUENCE [LARGE SCALE GENOMIC DNA]</scope>
    <source>
        <strain evidence="4">DSM 25564</strain>
    </source>
</reference>
<proteinExistence type="predicted"/>
<evidence type="ECO:0000313" key="4">
    <source>
        <dbReference type="Proteomes" id="UP000327039"/>
    </source>
</evidence>
<gene>
    <name evidence="3" type="ORF">F6B42_07710</name>
</gene>
<feature type="domain" description="Xylose isomerase-like TIM barrel" evidence="2">
    <location>
        <begin position="28"/>
        <end position="265"/>
    </location>
</feature>
<comment type="caution">
    <text evidence="3">The sequence shown here is derived from an EMBL/GenBank/DDBJ whole genome shotgun (WGS) entry which is preliminary data.</text>
</comment>
<dbReference type="PANTHER" id="PTHR12110:SF41">
    <property type="entry name" value="INOSOSE DEHYDRATASE"/>
    <property type="match status" value="1"/>
</dbReference>
<keyword evidence="1" id="KW-0119">Carbohydrate metabolism</keyword>
<dbReference type="GO" id="GO:0016853">
    <property type="term" value="F:isomerase activity"/>
    <property type="evidence" value="ECO:0007669"/>
    <property type="project" value="UniProtKB-KW"/>
</dbReference>
<evidence type="ECO:0000259" key="2">
    <source>
        <dbReference type="Pfam" id="PF01261"/>
    </source>
</evidence>
<name>A0A5J5IQZ0_9MICO</name>
<sequence>MILSTVTDEVTPDRSTGAFHKIFTMATAQGVRNFEIRMVEAKRFPVVEAAAWGRLKSVAGEYGIHYSAVSPGLFKADLHSDLIGFHSTEILSMSLDLAEKIDVDTLITFGIERSPLDAEDDIEQVIDLLGEAADVAASRGFSLLLENIPGSWADTGENCARLLDGVGRSNFGYVWDTGNLYESERRHFRDSYELLKLHIRDVHLKDGSFIDGRMVWQRFGTGETDIAGQIDALRADGYAGTLTVEAKCEPHEDDDFVESMAYLRSLLRAPQFAP</sequence>
<dbReference type="InterPro" id="IPR013022">
    <property type="entry name" value="Xyl_isomerase-like_TIM-brl"/>
</dbReference>